<name>A0A9P8CHU9_9HELO</name>
<dbReference type="PANTHER" id="PTHR35179:SF2">
    <property type="entry name" value="START DOMAIN-CONTAINING PROTEIN"/>
    <property type="match status" value="1"/>
</dbReference>
<dbReference type="Proteomes" id="UP000887226">
    <property type="component" value="Unassembled WGS sequence"/>
</dbReference>
<gene>
    <name evidence="1" type="ORF">BJ878DRAFT_435570</name>
</gene>
<sequence>MEPAIVAGLHSHPELPKDINVVACNSTLGNLLRLIRRQNKSFRILVILVDQTLFLIRRENSPTEIMQDVRGFGHTFPKAYTTWGPDVTQSESHQRLLRYAFGDLQLLVRFEADGYLPQSHDKAIQQVQSRPKTNDHFDVNILTESFKTSEILSEGDPAIVSSTSDKLDVQQAGDVVSQSSIFDLKTRIMKKKDHEILSGEIPRLWVAHISNFVVAYHERGMFKPENINIQNVSWDIAKWEKDKNSELAQLVALLHSLIYKAREKETGRFEMFKSEGGNLELRRTLADAGDALSAGVKKKWLRSSEATSMGSEKVDLKGTMTVGVLAWEDAQNSDYTACSDACNYCGSCTY</sequence>
<evidence type="ECO:0000313" key="2">
    <source>
        <dbReference type="Proteomes" id="UP000887226"/>
    </source>
</evidence>
<dbReference type="EMBL" id="MU253776">
    <property type="protein sequence ID" value="KAG9247287.1"/>
    <property type="molecule type" value="Genomic_DNA"/>
</dbReference>
<reference evidence="1" key="1">
    <citation type="journal article" date="2021" name="IMA Fungus">
        <title>Genomic characterization of three marine fungi, including Emericellopsis atlantica sp. nov. with signatures of a generalist lifestyle and marine biomass degradation.</title>
        <authorList>
            <person name="Hagestad O.C."/>
            <person name="Hou L."/>
            <person name="Andersen J.H."/>
            <person name="Hansen E.H."/>
            <person name="Altermark B."/>
            <person name="Li C."/>
            <person name="Kuhnert E."/>
            <person name="Cox R.J."/>
            <person name="Crous P.W."/>
            <person name="Spatafora J.W."/>
            <person name="Lail K."/>
            <person name="Amirebrahimi M."/>
            <person name="Lipzen A."/>
            <person name="Pangilinan J."/>
            <person name="Andreopoulos W."/>
            <person name="Hayes R.D."/>
            <person name="Ng V."/>
            <person name="Grigoriev I.V."/>
            <person name="Jackson S.A."/>
            <person name="Sutton T.D.S."/>
            <person name="Dobson A.D.W."/>
            <person name="Rama T."/>
        </authorList>
    </citation>
    <scope>NUCLEOTIDE SEQUENCE</scope>
    <source>
        <strain evidence="1">TRa3180A</strain>
    </source>
</reference>
<protein>
    <submittedName>
        <fullName evidence="1">Uncharacterized protein</fullName>
    </submittedName>
</protein>
<proteinExistence type="predicted"/>
<comment type="caution">
    <text evidence="1">The sequence shown here is derived from an EMBL/GenBank/DDBJ whole genome shotgun (WGS) entry which is preliminary data.</text>
</comment>
<dbReference type="AlphaFoldDB" id="A0A9P8CHU9"/>
<dbReference type="PANTHER" id="PTHR35179">
    <property type="entry name" value="PROTEIN CBG02620"/>
    <property type="match status" value="1"/>
</dbReference>
<keyword evidence="2" id="KW-1185">Reference proteome</keyword>
<evidence type="ECO:0000313" key="1">
    <source>
        <dbReference type="EMBL" id="KAG9247287.1"/>
    </source>
</evidence>
<organism evidence="1 2">
    <name type="scientific">Calycina marina</name>
    <dbReference type="NCBI Taxonomy" id="1763456"/>
    <lineage>
        <taxon>Eukaryota</taxon>
        <taxon>Fungi</taxon>
        <taxon>Dikarya</taxon>
        <taxon>Ascomycota</taxon>
        <taxon>Pezizomycotina</taxon>
        <taxon>Leotiomycetes</taxon>
        <taxon>Helotiales</taxon>
        <taxon>Pezizellaceae</taxon>
        <taxon>Calycina</taxon>
    </lineage>
</organism>
<dbReference type="OrthoDB" id="5393654at2759"/>
<accession>A0A9P8CHU9</accession>